<proteinExistence type="inferred from homology"/>
<evidence type="ECO:0000256" key="6">
    <source>
        <dbReference type="ARBA" id="ARBA00022500"/>
    </source>
</evidence>
<keyword evidence="9 11" id="KW-0975">Bacterial flagellum</keyword>
<dbReference type="OMA" id="FIQDEHP"/>
<keyword evidence="6 11" id="KW-0145">Chemotaxis</keyword>
<comment type="caution">
    <text evidence="16">The sequence shown here is derived from an EMBL/GenBank/DDBJ whole genome shotgun (WGS) entry which is preliminary data.</text>
</comment>
<evidence type="ECO:0000256" key="1">
    <source>
        <dbReference type="ARBA" id="ARBA00004117"/>
    </source>
</evidence>
<comment type="subcellular location">
    <subcellularLocation>
        <location evidence="1 11">Bacterial flagellum basal body</location>
    </subcellularLocation>
    <subcellularLocation>
        <location evidence="11">Cell inner membrane</location>
        <topology evidence="11">Peripheral membrane protein</topology>
        <orientation evidence="11">Cytoplasmic side</orientation>
    </subcellularLocation>
    <subcellularLocation>
        <location evidence="2">Cell membrane</location>
        <topology evidence="2">Peripheral membrane protein</topology>
        <orientation evidence="2">Cytoplasmic side</orientation>
    </subcellularLocation>
</comment>
<keyword evidence="8 11" id="KW-0472">Membrane</keyword>
<dbReference type="InterPro" id="IPR032779">
    <property type="entry name" value="FliG_M"/>
</dbReference>
<accession>A0A162KD03</accession>
<dbReference type="EMBL" id="DMAI01000274">
    <property type="protein sequence ID" value="HAE49068.1"/>
    <property type="molecule type" value="Genomic_DNA"/>
</dbReference>
<evidence type="ECO:0000259" key="13">
    <source>
        <dbReference type="Pfam" id="PF14841"/>
    </source>
</evidence>
<dbReference type="InterPro" id="IPR011002">
    <property type="entry name" value="FliG_a-hlx"/>
</dbReference>
<evidence type="ECO:0000256" key="4">
    <source>
        <dbReference type="ARBA" id="ARBA00021870"/>
    </source>
</evidence>
<dbReference type="GO" id="GO:0005886">
    <property type="term" value="C:plasma membrane"/>
    <property type="evidence" value="ECO:0007669"/>
    <property type="project" value="UniProtKB-SubCell"/>
</dbReference>
<keyword evidence="5 11" id="KW-1003">Cell membrane</keyword>
<evidence type="ECO:0000256" key="5">
    <source>
        <dbReference type="ARBA" id="ARBA00022475"/>
    </source>
</evidence>
<dbReference type="InterPro" id="IPR028263">
    <property type="entry name" value="FliG_N"/>
</dbReference>
<dbReference type="GO" id="GO:0003774">
    <property type="term" value="F:cytoskeletal motor activity"/>
    <property type="evidence" value="ECO:0007669"/>
    <property type="project" value="InterPro"/>
</dbReference>
<dbReference type="RefSeq" id="WP_014744763.1">
    <property type="nucleotide sequence ID" value="NZ_CP121013.1"/>
</dbReference>
<evidence type="ECO:0000259" key="12">
    <source>
        <dbReference type="Pfam" id="PF01706"/>
    </source>
</evidence>
<reference evidence="15 18" key="2">
    <citation type="journal article" date="2018" name="Nat. Biotechnol.">
        <title>A standardized bacterial taxonomy based on genome phylogeny substantially revises the tree of life.</title>
        <authorList>
            <person name="Parks D.H."/>
            <person name="Chuvochina M."/>
            <person name="Waite D.W."/>
            <person name="Rinke C."/>
            <person name="Skarshewski A."/>
            <person name="Chaumeil P.A."/>
            <person name="Hugenholtz P."/>
        </authorList>
    </citation>
    <scope>NUCLEOTIDE SEQUENCE [LARGE SCALE GENOMIC DNA]</scope>
    <source>
        <strain evidence="15">UBA8739</strain>
    </source>
</reference>
<keyword evidence="11" id="KW-0997">Cell inner membrane</keyword>
<dbReference type="PANTHER" id="PTHR30534:SF0">
    <property type="entry name" value="FLAGELLAR MOTOR SWITCH PROTEIN FLIG"/>
    <property type="match status" value="1"/>
</dbReference>
<keyword evidence="16" id="KW-0966">Cell projection</keyword>
<evidence type="ECO:0000256" key="8">
    <source>
        <dbReference type="ARBA" id="ARBA00023136"/>
    </source>
</evidence>
<dbReference type="Pfam" id="PF14842">
    <property type="entry name" value="FliG_N"/>
    <property type="match status" value="1"/>
</dbReference>
<evidence type="ECO:0000259" key="14">
    <source>
        <dbReference type="Pfam" id="PF14842"/>
    </source>
</evidence>
<dbReference type="Gene3D" id="1.10.220.30">
    <property type="match status" value="3"/>
</dbReference>
<keyword evidence="7 11" id="KW-0283">Flagellar rotation</keyword>
<dbReference type="InterPro" id="IPR000090">
    <property type="entry name" value="Flg_Motor_Flig"/>
</dbReference>
<dbReference type="Pfam" id="PF14841">
    <property type="entry name" value="FliG_M"/>
    <property type="match status" value="1"/>
</dbReference>
<dbReference type="Proteomes" id="UP000075787">
    <property type="component" value="Unassembled WGS sequence"/>
</dbReference>
<evidence type="ECO:0000256" key="10">
    <source>
        <dbReference type="ARBA" id="ARBA00025598"/>
    </source>
</evidence>
<dbReference type="GO" id="GO:0006935">
    <property type="term" value="P:chemotaxis"/>
    <property type="evidence" value="ECO:0007669"/>
    <property type="project" value="UniProtKB-KW"/>
</dbReference>
<protein>
    <recommendedName>
        <fullName evidence="4 11">Flagellar motor switch protein FliG</fullName>
    </recommendedName>
</protein>
<dbReference type="GO" id="GO:0009425">
    <property type="term" value="C:bacterial-type flagellum basal body"/>
    <property type="evidence" value="ECO:0007669"/>
    <property type="project" value="UniProtKB-SubCell"/>
</dbReference>
<keyword evidence="16" id="KW-0969">Cilium</keyword>
<dbReference type="PRINTS" id="PR00954">
    <property type="entry name" value="FLGMOTORFLIG"/>
</dbReference>
<reference evidence="16 17" key="1">
    <citation type="submission" date="2015-12" db="EMBL/GenBank/DDBJ databases">
        <title>Genome sequence of Tistrella mobilis MCCC 1A02139.</title>
        <authorList>
            <person name="Lu L."/>
            <person name="Lai Q."/>
            <person name="Shao Z."/>
            <person name="Qian P."/>
        </authorList>
    </citation>
    <scope>NUCLEOTIDE SEQUENCE [LARGE SCALE GENOMIC DNA]</scope>
    <source>
        <strain evidence="16 17">MCCC 1A02139</strain>
    </source>
</reference>
<evidence type="ECO:0000313" key="18">
    <source>
        <dbReference type="Proteomes" id="UP000257706"/>
    </source>
</evidence>
<feature type="domain" description="Flagellar motor switch protein FliG C-terminal" evidence="12">
    <location>
        <begin position="223"/>
        <end position="329"/>
    </location>
</feature>
<dbReference type="SUPFAM" id="SSF48029">
    <property type="entry name" value="FliG"/>
    <property type="match status" value="2"/>
</dbReference>
<evidence type="ECO:0000256" key="2">
    <source>
        <dbReference type="ARBA" id="ARBA00004413"/>
    </source>
</evidence>
<keyword evidence="16" id="KW-0282">Flagellum</keyword>
<name>A0A162KD03_9PROT</name>
<comment type="similarity">
    <text evidence="3 11">Belongs to the FliG family.</text>
</comment>
<evidence type="ECO:0000313" key="17">
    <source>
        <dbReference type="Proteomes" id="UP000075787"/>
    </source>
</evidence>
<feature type="domain" description="Flagellar motor switch protein FliG middle" evidence="13">
    <location>
        <begin position="122"/>
        <end position="194"/>
    </location>
</feature>
<dbReference type="GO" id="GO:0071973">
    <property type="term" value="P:bacterial-type flagellum-dependent cell motility"/>
    <property type="evidence" value="ECO:0007669"/>
    <property type="project" value="InterPro"/>
</dbReference>
<evidence type="ECO:0000256" key="7">
    <source>
        <dbReference type="ARBA" id="ARBA00022779"/>
    </source>
</evidence>
<dbReference type="GeneID" id="97242322"/>
<organism evidence="16 17">
    <name type="scientific">Tistrella mobilis</name>
    <dbReference type="NCBI Taxonomy" id="171437"/>
    <lineage>
        <taxon>Bacteria</taxon>
        <taxon>Pseudomonadati</taxon>
        <taxon>Pseudomonadota</taxon>
        <taxon>Alphaproteobacteria</taxon>
        <taxon>Geminicoccales</taxon>
        <taxon>Geminicoccaceae</taxon>
        <taxon>Tistrella</taxon>
    </lineage>
</organism>
<evidence type="ECO:0000313" key="15">
    <source>
        <dbReference type="EMBL" id="HAE49068.1"/>
    </source>
</evidence>
<dbReference type="PANTHER" id="PTHR30534">
    <property type="entry name" value="FLAGELLAR MOTOR SWITCH PROTEIN FLIG"/>
    <property type="match status" value="1"/>
</dbReference>
<dbReference type="OrthoDB" id="9780302at2"/>
<dbReference type="PIRSF" id="PIRSF003161">
    <property type="entry name" value="FliG"/>
    <property type="match status" value="1"/>
</dbReference>
<evidence type="ECO:0000256" key="9">
    <source>
        <dbReference type="ARBA" id="ARBA00023143"/>
    </source>
</evidence>
<dbReference type="NCBIfam" id="TIGR00207">
    <property type="entry name" value="fliG"/>
    <property type="match status" value="1"/>
</dbReference>
<sequence length="340" mass="37922">MARGKSELRGLGGPEKAAILLLALGDEYAAKLFRMMEDDEIREISQVMASLGKVSSEMVEGLLVDFAEQISSTSTLVGTFETTERLLLASGLEKERIEAIMEEIRGPAGRTMWDKLGNVNEQILANYLKNEYPQTVAVVLSKVRPEHSARILAALPDDFAMEVVMRMLRMEPVQKEVLDGVERTLRAEFMSNLARTSRRDAHEMMAEIFNNLDRQAESRFLDALEGRNKDSAEKIRSLMFTFEDLGNLAPTGVQTVLRVVDKDKLALALKGASEKIRELFVQNMSERAGKMLREDMAAMGPVRLRDVDEAQAYMVMVAKDLADKGEIVIADGKGDDVLVY</sequence>
<gene>
    <name evidence="16" type="ORF">AUP44_10895</name>
    <name evidence="15" type="ORF">DCK97_16745</name>
</gene>
<evidence type="ECO:0000313" key="16">
    <source>
        <dbReference type="EMBL" id="KYO50971.1"/>
    </source>
</evidence>
<evidence type="ECO:0000256" key="11">
    <source>
        <dbReference type="PIRNR" id="PIRNR003161"/>
    </source>
</evidence>
<evidence type="ECO:0000256" key="3">
    <source>
        <dbReference type="ARBA" id="ARBA00010299"/>
    </source>
</evidence>
<dbReference type="EMBL" id="LPZR01000185">
    <property type="protein sequence ID" value="KYO50971.1"/>
    <property type="molecule type" value="Genomic_DNA"/>
</dbReference>
<dbReference type="AlphaFoldDB" id="A0A162KD03"/>
<feature type="domain" description="Flagellar motor switch protein FliG N-terminal" evidence="14">
    <location>
        <begin position="11"/>
        <end position="113"/>
    </location>
</feature>
<dbReference type="Proteomes" id="UP000257706">
    <property type="component" value="Unassembled WGS sequence"/>
</dbReference>
<comment type="function">
    <text evidence="10 11">FliG is one of three proteins (FliG, FliN, FliM) that forms the rotor-mounted switch complex (C ring), located at the base of the basal body. This complex interacts with the CheY and CheZ chemotaxis proteins, in addition to contacting components of the motor that determine the direction of flagellar rotation.</text>
</comment>
<dbReference type="InterPro" id="IPR023087">
    <property type="entry name" value="Flg_Motor_Flig_C"/>
</dbReference>
<dbReference type="Pfam" id="PF01706">
    <property type="entry name" value="FliG_C"/>
    <property type="match status" value="1"/>
</dbReference>